<dbReference type="Proteomes" id="UP001498398">
    <property type="component" value="Unassembled WGS sequence"/>
</dbReference>
<keyword evidence="3" id="KW-1185">Reference proteome</keyword>
<feature type="region of interest" description="Disordered" evidence="1">
    <location>
        <begin position="80"/>
        <end position="105"/>
    </location>
</feature>
<name>A0ABR1JR22_9AGAR</name>
<feature type="region of interest" description="Disordered" evidence="1">
    <location>
        <begin position="1"/>
        <end position="26"/>
    </location>
</feature>
<sequence>MSSSSSPSSVNNKSSPFGALAGGVGRSAQHITSKLQSYMSNLETTLLPGTRHGDAPPDLCELDSSFSSASSGTVRRKYMSRTASQLTAASASSSISTTSSEFSSP</sequence>
<organism evidence="2 3">
    <name type="scientific">Marasmiellus scandens</name>
    <dbReference type="NCBI Taxonomy" id="2682957"/>
    <lineage>
        <taxon>Eukaryota</taxon>
        <taxon>Fungi</taxon>
        <taxon>Dikarya</taxon>
        <taxon>Basidiomycota</taxon>
        <taxon>Agaricomycotina</taxon>
        <taxon>Agaricomycetes</taxon>
        <taxon>Agaricomycetidae</taxon>
        <taxon>Agaricales</taxon>
        <taxon>Marasmiineae</taxon>
        <taxon>Omphalotaceae</taxon>
        <taxon>Marasmiellus</taxon>
    </lineage>
</organism>
<gene>
    <name evidence="2" type="ORF">VKT23_006429</name>
</gene>
<protein>
    <submittedName>
        <fullName evidence="2">Uncharacterized protein</fullName>
    </submittedName>
</protein>
<comment type="caution">
    <text evidence="2">The sequence shown here is derived from an EMBL/GenBank/DDBJ whole genome shotgun (WGS) entry which is preliminary data.</text>
</comment>
<evidence type="ECO:0000256" key="1">
    <source>
        <dbReference type="SAM" id="MobiDB-lite"/>
    </source>
</evidence>
<dbReference type="EMBL" id="JBANRG010000008">
    <property type="protein sequence ID" value="KAK7464264.1"/>
    <property type="molecule type" value="Genomic_DNA"/>
</dbReference>
<feature type="compositionally biased region" description="Low complexity" evidence="1">
    <location>
        <begin position="1"/>
        <end position="16"/>
    </location>
</feature>
<reference evidence="2 3" key="1">
    <citation type="submission" date="2024-01" db="EMBL/GenBank/DDBJ databases">
        <title>A draft genome for the cacao thread blight pathogen Marasmiellus scandens.</title>
        <authorList>
            <person name="Baruah I.K."/>
            <person name="Leung J."/>
            <person name="Bukari Y."/>
            <person name="Amoako-Attah I."/>
            <person name="Meinhardt L.W."/>
            <person name="Bailey B.A."/>
            <person name="Cohen S.P."/>
        </authorList>
    </citation>
    <scope>NUCLEOTIDE SEQUENCE [LARGE SCALE GENOMIC DNA]</scope>
    <source>
        <strain evidence="2 3">GH-19</strain>
    </source>
</reference>
<evidence type="ECO:0000313" key="2">
    <source>
        <dbReference type="EMBL" id="KAK7464264.1"/>
    </source>
</evidence>
<evidence type="ECO:0000313" key="3">
    <source>
        <dbReference type="Proteomes" id="UP001498398"/>
    </source>
</evidence>
<proteinExistence type="predicted"/>
<accession>A0ABR1JR22</accession>